<dbReference type="EMBL" id="GL883077">
    <property type="protein sequence ID" value="EGF93104.1"/>
    <property type="molecule type" value="Genomic_DNA"/>
</dbReference>
<dbReference type="InterPro" id="IPR006521">
    <property type="entry name" value="Tail_protein_I"/>
</dbReference>
<dbReference type="NCBIfam" id="TIGR01634">
    <property type="entry name" value="tail_P2_I"/>
    <property type="match status" value="1"/>
</dbReference>
<dbReference type="HOGENOM" id="CLU_086293_2_1_5"/>
<dbReference type="Proteomes" id="UP000006512">
    <property type="component" value="Unassembled WGS sequence"/>
</dbReference>
<dbReference type="eggNOG" id="COG4385">
    <property type="taxonomic scope" value="Bacteria"/>
</dbReference>
<evidence type="ECO:0000313" key="1">
    <source>
        <dbReference type="EMBL" id="EGF93104.1"/>
    </source>
</evidence>
<protein>
    <submittedName>
        <fullName evidence="1">Phage tail protein I</fullName>
    </submittedName>
</protein>
<gene>
    <name evidence="1" type="ORF">ABI_15440</name>
</gene>
<dbReference type="OrthoDB" id="90759at2"/>
<dbReference type="STRING" id="715226.ABI_15440"/>
<accession>F4QJC1</accession>
<reference evidence="2" key="1">
    <citation type="submission" date="2011-03" db="EMBL/GenBank/DDBJ databases">
        <title>Draft genome sequence of Brevundimonas diminuta.</title>
        <authorList>
            <person name="Brown P.J.B."/>
            <person name="Buechlein A."/>
            <person name="Hemmerich C."/>
            <person name="Brun Y.V."/>
        </authorList>
    </citation>
    <scope>NUCLEOTIDE SEQUENCE [LARGE SCALE GENOMIC DNA]</scope>
    <source>
        <strain evidence="2">C19</strain>
    </source>
</reference>
<organism evidence="1 2">
    <name type="scientific">Asticcacaulis biprosthecium C19</name>
    <dbReference type="NCBI Taxonomy" id="715226"/>
    <lineage>
        <taxon>Bacteria</taxon>
        <taxon>Pseudomonadati</taxon>
        <taxon>Pseudomonadota</taxon>
        <taxon>Alphaproteobacteria</taxon>
        <taxon>Caulobacterales</taxon>
        <taxon>Caulobacteraceae</taxon>
        <taxon>Asticcacaulis</taxon>
    </lineage>
</organism>
<proteinExistence type="predicted"/>
<name>F4QJC1_9CAUL</name>
<dbReference type="AlphaFoldDB" id="F4QJC1"/>
<dbReference type="Pfam" id="PF09684">
    <property type="entry name" value="Tail_P2_I"/>
    <property type="match status" value="1"/>
</dbReference>
<sequence>MSLLPPNATNLERALAAAVQLPALPSTMRDLWNPDLCPEALLPWLAWSLSIDNWNPAWSVAIRRERIRQAIALQRIKGTRQSVADAIAVLGGEVVDIVEWFDRDPAGTPRTFCLVLDLEDDEGSPPAPSYLLSILREASRTKPVGAHFTVTQKQKATAGIAFAAAARPTAYTRLSFEVPEDA</sequence>
<dbReference type="RefSeq" id="WP_006272293.1">
    <property type="nucleotide sequence ID" value="NZ_GL883077.1"/>
</dbReference>
<keyword evidence="2" id="KW-1185">Reference proteome</keyword>
<evidence type="ECO:0000313" key="2">
    <source>
        <dbReference type="Proteomes" id="UP000006512"/>
    </source>
</evidence>